<dbReference type="GO" id="GO:0071596">
    <property type="term" value="P:ubiquitin-dependent protein catabolic process via the N-end rule pathway"/>
    <property type="evidence" value="ECO:0007669"/>
    <property type="project" value="InterPro"/>
</dbReference>
<comment type="similarity">
    <text evidence="4">Belongs to the R-transferase family. Bpt subfamily.</text>
</comment>
<dbReference type="EMBL" id="CP036265">
    <property type="protein sequence ID" value="QDT15859.1"/>
    <property type="molecule type" value="Genomic_DNA"/>
</dbReference>
<dbReference type="PIRSF" id="PIRSF037208">
    <property type="entry name" value="ATE_pro_prd"/>
    <property type="match status" value="1"/>
</dbReference>
<evidence type="ECO:0000313" key="7">
    <source>
        <dbReference type="EMBL" id="QDT15859.1"/>
    </source>
</evidence>
<dbReference type="SUPFAM" id="SSF55729">
    <property type="entry name" value="Acyl-CoA N-acyltransferases (Nat)"/>
    <property type="match status" value="1"/>
</dbReference>
<comment type="function">
    <text evidence="4">Functions in the N-end rule pathway of protein degradation where it conjugates Leu from its aminoacyl-tRNA to the N-termini of proteins containing an N-terminal aspartate or glutamate.</text>
</comment>
<dbReference type="RefSeq" id="WP_145358754.1">
    <property type="nucleotide sequence ID" value="NZ_CP036265.1"/>
</dbReference>
<dbReference type="PANTHER" id="PTHR21367">
    <property type="entry name" value="ARGININE-TRNA-PROTEIN TRANSFERASE 1"/>
    <property type="match status" value="1"/>
</dbReference>
<dbReference type="InterPro" id="IPR007472">
    <property type="entry name" value="N-end_Aminoacyl_Trfase_C"/>
</dbReference>
<feature type="domain" description="N-end rule aminoacyl transferase C-terminal" evidence="6">
    <location>
        <begin position="102"/>
        <end position="226"/>
    </location>
</feature>
<dbReference type="InterPro" id="IPR007471">
    <property type="entry name" value="N-end_Aminoacyl_Trfase_N"/>
</dbReference>
<dbReference type="InterPro" id="IPR030700">
    <property type="entry name" value="N-end_Aminoacyl_Trfase"/>
</dbReference>
<protein>
    <recommendedName>
        <fullName evidence="4">Aspartate/glutamate leucyltransferase</fullName>
        <ecNumber evidence="4">2.3.2.29</ecNumber>
    </recommendedName>
</protein>
<dbReference type="InterPro" id="IPR017138">
    <property type="entry name" value="Asp_Glu_LeuTrfase"/>
</dbReference>
<evidence type="ECO:0000256" key="4">
    <source>
        <dbReference type="HAMAP-Rule" id="MF_00689"/>
    </source>
</evidence>
<dbReference type="GO" id="GO:0005737">
    <property type="term" value="C:cytoplasm"/>
    <property type="evidence" value="ECO:0007669"/>
    <property type="project" value="UniProtKB-SubCell"/>
</dbReference>
<comment type="catalytic activity">
    <reaction evidence="4">
        <text>N-terminal L-glutamyl-[protein] + L-leucyl-tRNA(Leu) = N-terminal L-leucyl-L-glutamyl-[protein] + tRNA(Leu) + H(+)</text>
        <dbReference type="Rhea" id="RHEA:50412"/>
        <dbReference type="Rhea" id="RHEA-COMP:9613"/>
        <dbReference type="Rhea" id="RHEA-COMP:9622"/>
        <dbReference type="Rhea" id="RHEA-COMP:12664"/>
        <dbReference type="Rhea" id="RHEA-COMP:12668"/>
        <dbReference type="ChEBI" id="CHEBI:15378"/>
        <dbReference type="ChEBI" id="CHEBI:64721"/>
        <dbReference type="ChEBI" id="CHEBI:78442"/>
        <dbReference type="ChEBI" id="CHEBI:78494"/>
        <dbReference type="ChEBI" id="CHEBI:133041"/>
        <dbReference type="EC" id="2.3.2.29"/>
    </reaction>
</comment>
<dbReference type="KEGG" id="acaf:CA12_19540"/>
<dbReference type="EC" id="2.3.2.29" evidence="4"/>
<evidence type="ECO:0000259" key="5">
    <source>
        <dbReference type="Pfam" id="PF04376"/>
    </source>
</evidence>
<dbReference type="PANTHER" id="PTHR21367:SF1">
    <property type="entry name" value="ARGINYL-TRNA--PROTEIN TRANSFERASE 1"/>
    <property type="match status" value="1"/>
</dbReference>
<keyword evidence="3 4" id="KW-0012">Acyltransferase</keyword>
<keyword evidence="1 4" id="KW-0963">Cytoplasm</keyword>
<organism evidence="7 8">
    <name type="scientific">Alienimonas californiensis</name>
    <dbReference type="NCBI Taxonomy" id="2527989"/>
    <lineage>
        <taxon>Bacteria</taxon>
        <taxon>Pseudomonadati</taxon>
        <taxon>Planctomycetota</taxon>
        <taxon>Planctomycetia</taxon>
        <taxon>Planctomycetales</taxon>
        <taxon>Planctomycetaceae</taxon>
        <taxon>Alienimonas</taxon>
    </lineage>
</organism>
<comment type="subcellular location">
    <subcellularLocation>
        <location evidence="4">Cytoplasm</location>
    </subcellularLocation>
</comment>
<dbReference type="AlphaFoldDB" id="A0A517P907"/>
<name>A0A517P907_9PLAN</name>
<sequence>MTVELLSARSPLVECSYLPEERARMGVKLFAGISGEHYAQLLARGWRRQGVSFFRSDCPACKKCRSLRVDVRNFRPTKSQRRCLKRNAHISLTVRPAGTSEEHAELYNRWHEDMKERRGWRGDTTTAAEYRENLVGPGYEFAHEFAYRDGEKLVGLGLVDVVPGALNSIYFFHDPDWRPLGPGTFSALSEIEYARQTGRDWVYLGYWIPENASMAYKNRFAPHQILTERVELDEAPPWHIPDEAPPAGDREEP</sequence>
<gene>
    <name evidence="4" type="primary">bpt</name>
    <name evidence="7" type="ORF">CA12_19540</name>
</gene>
<evidence type="ECO:0000256" key="1">
    <source>
        <dbReference type="ARBA" id="ARBA00022490"/>
    </source>
</evidence>
<dbReference type="Pfam" id="PF04377">
    <property type="entry name" value="ATE_C"/>
    <property type="match status" value="1"/>
</dbReference>
<feature type="domain" description="N-end aminoacyl transferase N-terminal" evidence="5">
    <location>
        <begin position="14"/>
        <end position="82"/>
    </location>
</feature>
<keyword evidence="2 4" id="KW-0808">Transferase</keyword>
<dbReference type="GO" id="GO:0008914">
    <property type="term" value="F:leucyl-tRNA--protein transferase activity"/>
    <property type="evidence" value="ECO:0007669"/>
    <property type="project" value="UniProtKB-UniRule"/>
</dbReference>
<evidence type="ECO:0000259" key="6">
    <source>
        <dbReference type="Pfam" id="PF04377"/>
    </source>
</evidence>
<dbReference type="InterPro" id="IPR016181">
    <property type="entry name" value="Acyl_CoA_acyltransferase"/>
</dbReference>
<evidence type="ECO:0000256" key="2">
    <source>
        <dbReference type="ARBA" id="ARBA00022679"/>
    </source>
</evidence>
<dbReference type="Pfam" id="PF04376">
    <property type="entry name" value="ATE_N"/>
    <property type="match status" value="1"/>
</dbReference>
<evidence type="ECO:0000313" key="8">
    <source>
        <dbReference type="Proteomes" id="UP000318741"/>
    </source>
</evidence>
<dbReference type="NCBIfam" id="NF002346">
    <property type="entry name" value="PRK01305.2-3"/>
    <property type="match status" value="1"/>
</dbReference>
<dbReference type="Proteomes" id="UP000318741">
    <property type="component" value="Chromosome"/>
</dbReference>
<reference evidence="7 8" key="1">
    <citation type="submission" date="2019-02" db="EMBL/GenBank/DDBJ databases">
        <title>Deep-cultivation of Planctomycetes and their phenomic and genomic characterization uncovers novel biology.</title>
        <authorList>
            <person name="Wiegand S."/>
            <person name="Jogler M."/>
            <person name="Boedeker C."/>
            <person name="Pinto D."/>
            <person name="Vollmers J."/>
            <person name="Rivas-Marin E."/>
            <person name="Kohn T."/>
            <person name="Peeters S.H."/>
            <person name="Heuer A."/>
            <person name="Rast P."/>
            <person name="Oberbeckmann S."/>
            <person name="Bunk B."/>
            <person name="Jeske O."/>
            <person name="Meyerdierks A."/>
            <person name="Storesund J.E."/>
            <person name="Kallscheuer N."/>
            <person name="Luecker S."/>
            <person name="Lage O.M."/>
            <person name="Pohl T."/>
            <person name="Merkel B.J."/>
            <person name="Hornburger P."/>
            <person name="Mueller R.-W."/>
            <person name="Bruemmer F."/>
            <person name="Labrenz M."/>
            <person name="Spormann A.M."/>
            <person name="Op den Camp H."/>
            <person name="Overmann J."/>
            <person name="Amann R."/>
            <person name="Jetten M.S.M."/>
            <person name="Mascher T."/>
            <person name="Medema M.H."/>
            <person name="Devos D.P."/>
            <person name="Kaster A.-K."/>
            <person name="Ovreas L."/>
            <person name="Rohde M."/>
            <person name="Galperin M.Y."/>
            <person name="Jogler C."/>
        </authorList>
    </citation>
    <scope>NUCLEOTIDE SEQUENCE [LARGE SCALE GENOMIC DNA]</scope>
    <source>
        <strain evidence="7 8">CA12</strain>
    </source>
</reference>
<dbReference type="OrthoDB" id="9782022at2"/>
<evidence type="ECO:0000256" key="3">
    <source>
        <dbReference type="ARBA" id="ARBA00023315"/>
    </source>
</evidence>
<comment type="catalytic activity">
    <reaction evidence="4">
        <text>N-terminal L-aspartyl-[protein] + L-leucyl-tRNA(Leu) = N-terminal L-leucyl-L-aspartyl-[protein] + tRNA(Leu) + H(+)</text>
        <dbReference type="Rhea" id="RHEA:50420"/>
        <dbReference type="Rhea" id="RHEA-COMP:9613"/>
        <dbReference type="Rhea" id="RHEA-COMP:9622"/>
        <dbReference type="Rhea" id="RHEA-COMP:12669"/>
        <dbReference type="Rhea" id="RHEA-COMP:12674"/>
        <dbReference type="ChEBI" id="CHEBI:15378"/>
        <dbReference type="ChEBI" id="CHEBI:64720"/>
        <dbReference type="ChEBI" id="CHEBI:78442"/>
        <dbReference type="ChEBI" id="CHEBI:78494"/>
        <dbReference type="ChEBI" id="CHEBI:133042"/>
        <dbReference type="EC" id="2.3.2.29"/>
    </reaction>
</comment>
<keyword evidence="8" id="KW-1185">Reference proteome</keyword>
<proteinExistence type="inferred from homology"/>
<dbReference type="HAMAP" id="MF_00689">
    <property type="entry name" value="Bpt"/>
    <property type="match status" value="1"/>
</dbReference>
<dbReference type="GO" id="GO:0004057">
    <property type="term" value="F:arginyl-tRNA--protein transferase activity"/>
    <property type="evidence" value="ECO:0007669"/>
    <property type="project" value="InterPro"/>
</dbReference>
<accession>A0A517P907</accession>